<accession>A0A0H5Q1D8</accession>
<reference evidence="1" key="2">
    <citation type="submission" date="2015-07" db="EMBL/GenBank/DDBJ databases">
        <title>Plasmids, circular viruses and viroids from rat gut.</title>
        <authorList>
            <person name="Jorgensen T.J."/>
            <person name="Hansen M.A."/>
            <person name="Xu Z."/>
            <person name="Tabak M.A."/>
            <person name="Sorensen S.J."/>
            <person name="Hansen L.H."/>
        </authorList>
    </citation>
    <scope>NUCLEOTIDE SEQUENCE</scope>
    <source>
        <strain evidence="1">RGRH0560</strain>
    </source>
</reference>
<dbReference type="EMBL" id="LN853192">
    <property type="protein sequence ID" value="CRY95239.1"/>
    <property type="molecule type" value="Genomic_DNA"/>
</dbReference>
<dbReference type="AlphaFoldDB" id="A0A0H5Q1D8"/>
<name>A0A0H5Q1D8_9ZZZZ</name>
<sequence>MRKLKFACRESQGHHALAACAITEVGLTKGFAHGEGITRHVAESGDGWRVDEGRYHAMPTTEGRIEVWTTTDVGCRVWWTFSWPDLKLYGYTLDECNCGEIDPQLH</sequence>
<proteinExistence type="predicted"/>
<evidence type="ECO:0000313" key="1">
    <source>
        <dbReference type="EMBL" id="CRY95239.1"/>
    </source>
</evidence>
<protein>
    <submittedName>
        <fullName evidence="1">Uncharacterized protein</fullName>
    </submittedName>
</protein>
<reference evidence="1" key="1">
    <citation type="submission" date="2015-06" db="EMBL/GenBank/DDBJ databases">
        <authorList>
            <person name="Joergensen T."/>
        </authorList>
    </citation>
    <scope>NUCLEOTIDE SEQUENCE</scope>
    <source>
        <strain evidence="1">RGRH0560</strain>
    </source>
</reference>
<organism evidence="1">
    <name type="scientific">uncultured prokaryote</name>
    <dbReference type="NCBI Taxonomy" id="198431"/>
    <lineage>
        <taxon>unclassified sequences</taxon>
        <taxon>environmental samples</taxon>
    </lineage>
</organism>